<dbReference type="Proteomes" id="UP000694388">
    <property type="component" value="Unplaced"/>
</dbReference>
<evidence type="ECO:0000259" key="10">
    <source>
        <dbReference type="PROSITE" id="PS50071"/>
    </source>
</evidence>
<evidence type="ECO:0000256" key="7">
    <source>
        <dbReference type="PROSITE-ProRule" id="PRU00108"/>
    </source>
</evidence>
<feature type="compositionally biased region" description="Low complexity" evidence="9">
    <location>
        <begin position="237"/>
        <end position="252"/>
    </location>
</feature>
<keyword evidence="5 7" id="KW-0371">Homeobox</keyword>
<evidence type="ECO:0000256" key="8">
    <source>
        <dbReference type="RuleBase" id="RU000682"/>
    </source>
</evidence>
<dbReference type="InterPro" id="IPR050394">
    <property type="entry name" value="Homeobox_NK-like"/>
</dbReference>
<organism evidence="11 12">
    <name type="scientific">Eptatretus burgeri</name>
    <name type="common">Inshore hagfish</name>
    <dbReference type="NCBI Taxonomy" id="7764"/>
    <lineage>
        <taxon>Eukaryota</taxon>
        <taxon>Metazoa</taxon>
        <taxon>Chordata</taxon>
        <taxon>Craniata</taxon>
        <taxon>Vertebrata</taxon>
        <taxon>Cyclostomata</taxon>
        <taxon>Myxini</taxon>
        <taxon>Myxiniformes</taxon>
        <taxon>Myxinidae</taxon>
        <taxon>Eptatretinae</taxon>
        <taxon>Eptatretus</taxon>
    </lineage>
</organism>
<evidence type="ECO:0000256" key="2">
    <source>
        <dbReference type="ARBA" id="ARBA00005661"/>
    </source>
</evidence>
<dbReference type="GO" id="GO:0000981">
    <property type="term" value="F:DNA-binding transcription factor activity, RNA polymerase II-specific"/>
    <property type="evidence" value="ECO:0007669"/>
    <property type="project" value="InterPro"/>
</dbReference>
<dbReference type="SUPFAM" id="SSF46689">
    <property type="entry name" value="Homeodomain-like"/>
    <property type="match status" value="1"/>
</dbReference>
<name>A0A8C4R6H8_EPTBU</name>
<dbReference type="SMART" id="SM00389">
    <property type="entry name" value="HOX"/>
    <property type="match status" value="1"/>
</dbReference>
<evidence type="ECO:0000256" key="4">
    <source>
        <dbReference type="ARBA" id="ARBA00023125"/>
    </source>
</evidence>
<comment type="subcellular location">
    <subcellularLocation>
        <location evidence="1 7 8">Nucleus</location>
    </subcellularLocation>
</comment>
<dbReference type="GeneTree" id="ENSGT00940000162247"/>
<comment type="similarity">
    <text evidence="2">Belongs to the NK-2 homeobox family.</text>
</comment>
<keyword evidence="3" id="KW-0217">Developmental protein</keyword>
<dbReference type="Pfam" id="PF00046">
    <property type="entry name" value="Homeodomain"/>
    <property type="match status" value="1"/>
</dbReference>
<dbReference type="PANTHER" id="PTHR24340">
    <property type="entry name" value="HOMEOBOX PROTEIN NKX"/>
    <property type="match status" value="1"/>
</dbReference>
<reference evidence="11" key="1">
    <citation type="submission" date="2025-08" db="UniProtKB">
        <authorList>
            <consortium name="Ensembl"/>
        </authorList>
    </citation>
    <scope>IDENTIFICATION</scope>
</reference>
<dbReference type="GO" id="GO:0000978">
    <property type="term" value="F:RNA polymerase II cis-regulatory region sequence-specific DNA binding"/>
    <property type="evidence" value="ECO:0007669"/>
    <property type="project" value="TreeGrafter"/>
</dbReference>
<dbReference type="GO" id="GO:0005634">
    <property type="term" value="C:nucleus"/>
    <property type="evidence" value="ECO:0007669"/>
    <property type="project" value="UniProtKB-SubCell"/>
</dbReference>
<feature type="region of interest" description="Disordered" evidence="9">
    <location>
        <begin position="230"/>
        <end position="254"/>
    </location>
</feature>
<dbReference type="GO" id="GO:0045944">
    <property type="term" value="P:positive regulation of transcription by RNA polymerase II"/>
    <property type="evidence" value="ECO:0007669"/>
    <property type="project" value="UniProtKB-ARBA"/>
</dbReference>
<keyword evidence="12" id="KW-1185">Reference proteome</keyword>
<dbReference type="AlphaFoldDB" id="A0A8C4R6H8"/>
<dbReference type="GO" id="GO:0030154">
    <property type="term" value="P:cell differentiation"/>
    <property type="evidence" value="ECO:0007669"/>
    <property type="project" value="TreeGrafter"/>
</dbReference>
<dbReference type="PRINTS" id="PR00024">
    <property type="entry name" value="HOMEOBOX"/>
</dbReference>
<reference evidence="11" key="2">
    <citation type="submission" date="2025-09" db="UniProtKB">
        <authorList>
            <consortium name="Ensembl"/>
        </authorList>
    </citation>
    <scope>IDENTIFICATION</scope>
</reference>
<evidence type="ECO:0000256" key="5">
    <source>
        <dbReference type="ARBA" id="ARBA00023155"/>
    </source>
</evidence>
<feature type="domain" description="Homeobox" evidence="10">
    <location>
        <begin position="171"/>
        <end position="231"/>
    </location>
</feature>
<protein>
    <submittedName>
        <fullName evidence="11">NK2 homeobox 4b</fullName>
    </submittedName>
</protein>
<dbReference type="InterPro" id="IPR001356">
    <property type="entry name" value="HD"/>
</dbReference>
<keyword evidence="6 7" id="KW-0539">Nucleus</keyword>
<dbReference type="FunFam" id="1.10.10.60:FF:000108">
    <property type="entry name" value="NK2 homeobox 1"/>
    <property type="match status" value="1"/>
</dbReference>
<dbReference type="PROSITE" id="PS50071">
    <property type="entry name" value="HOMEOBOX_2"/>
    <property type="match status" value="1"/>
</dbReference>
<evidence type="ECO:0000313" key="11">
    <source>
        <dbReference type="Ensembl" id="ENSEBUP00000025591.1"/>
    </source>
</evidence>
<keyword evidence="4 7" id="KW-0238">DNA-binding</keyword>
<feature type="DNA-binding region" description="Homeobox" evidence="7">
    <location>
        <begin position="173"/>
        <end position="232"/>
    </location>
</feature>
<evidence type="ECO:0000256" key="9">
    <source>
        <dbReference type="SAM" id="MobiDB-lite"/>
    </source>
</evidence>
<accession>A0A8C4R6H8</accession>
<dbReference type="InterPro" id="IPR009057">
    <property type="entry name" value="Homeodomain-like_sf"/>
</dbReference>
<dbReference type="PANTHER" id="PTHR24340:SF41">
    <property type="entry name" value="MUSCLE-SPECIFIC HOMEOBOX PROTEIN TINMAN-RELATED"/>
    <property type="match status" value="1"/>
</dbReference>
<evidence type="ECO:0000256" key="1">
    <source>
        <dbReference type="ARBA" id="ARBA00004123"/>
    </source>
</evidence>
<dbReference type="GO" id="GO:0048513">
    <property type="term" value="P:animal organ development"/>
    <property type="evidence" value="ECO:0007669"/>
    <property type="project" value="UniProtKB-ARBA"/>
</dbReference>
<dbReference type="PROSITE" id="PS00027">
    <property type="entry name" value="HOMEOBOX_1"/>
    <property type="match status" value="1"/>
</dbReference>
<evidence type="ECO:0000256" key="6">
    <source>
        <dbReference type="ARBA" id="ARBA00023242"/>
    </source>
</evidence>
<evidence type="ECO:0000256" key="3">
    <source>
        <dbReference type="ARBA" id="ARBA00022473"/>
    </source>
</evidence>
<dbReference type="Gene3D" id="1.10.10.60">
    <property type="entry name" value="Homeodomain-like"/>
    <property type="match status" value="1"/>
</dbReference>
<evidence type="ECO:0000313" key="12">
    <source>
        <dbReference type="Proteomes" id="UP000694388"/>
    </source>
</evidence>
<dbReference type="InterPro" id="IPR020479">
    <property type="entry name" value="HD_metazoa"/>
</dbReference>
<proteinExistence type="inferred from homology"/>
<dbReference type="CDD" id="cd00086">
    <property type="entry name" value="homeodomain"/>
    <property type="match status" value="1"/>
</dbReference>
<dbReference type="OMA" id="SSWYGAN"/>
<sequence length="350" mass="37234">MSMSPKHTTPFSVTDILSPIDESYKKVEMDLPCSMVASMGATYRPAIQVAPNGVHGAAHQVHTHQQQSMVGHGVSPYAGVSHAVPQLSHAVNGYCGGNLGGLSNLGELPPYQESVRTNAGAGGWYGTGADPRFSTISRFMSSSSAMNVTGMGTLGSLADQGKVALGSLHAAPRRKRRVLFSQAQVYELERRFKQQKYLSAPEREHLASMIHLTPTQVKIWFQNHRYKMKRQAKDKAAQQLQQESAGSSQQQSPRRVAVPVLVKDGKPCPVGSGAVSHGAIVSGHHTMSNSGLSVGLTLAAVGQQGSPSDEQDLSPSPPTLTHANVATMVTSTPDFNVAMSSPNLLFGSAW</sequence>
<dbReference type="Ensembl" id="ENSEBUT00000026167.1">
    <property type="protein sequence ID" value="ENSEBUP00000025591.1"/>
    <property type="gene ID" value="ENSEBUG00000015775.1"/>
</dbReference>
<dbReference type="InterPro" id="IPR017970">
    <property type="entry name" value="Homeobox_CS"/>
</dbReference>